<proteinExistence type="predicted"/>
<keyword evidence="1" id="KW-1133">Transmembrane helix</keyword>
<evidence type="ECO:0000256" key="1">
    <source>
        <dbReference type="SAM" id="Phobius"/>
    </source>
</evidence>
<evidence type="ECO:0000256" key="2">
    <source>
        <dbReference type="SAM" id="SignalP"/>
    </source>
</evidence>
<evidence type="ECO:0008006" key="5">
    <source>
        <dbReference type="Google" id="ProtNLM"/>
    </source>
</evidence>
<organism evidence="3 4">
    <name type="scientific">Thraustotheca clavata</name>
    <dbReference type="NCBI Taxonomy" id="74557"/>
    <lineage>
        <taxon>Eukaryota</taxon>
        <taxon>Sar</taxon>
        <taxon>Stramenopiles</taxon>
        <taxon>Oomycota</taxon>
        <taxon>Saprolegniomycetes</taxon>
        <taxon>Saprolegniales</taxon>
        <taxon>Achlyaceae</taxon>
        <taxon>Thraustotheca</taxon>
    </lineage>
</organism>
<feature type="signal peptide" evidence="2">
    <location>
        <begin position="1"/>
        <end position="18"/>
    </location>
</feature>
<feature type="transmembrane region" description="Helical" evidence="1">
    <location>
        <begin position="113"/>
        <end position="133"/>
    </location>
</feature>
<dbReference type="AlphaFoldDB" id="A0A1V9ZRM5"/>
<reference evidence="3 4" key="1">
    <citation type="journal article" date="2014" name="Genome Biol. Evol.">
        <title>The secreted proteins of Achlya hypogyna and Thraustotheca clavata identify the ancestral oomycete secretome and reveal gene acquisitions by horizontal gene transfer.</title>
        <authorList>
            <person name="Misner I."/>
            <person name="Blouin N."/>
            <person name="Leonard G."/>
            <person name="Richards T.A."/>
            <person name="Lane C.E."/>
        </authorList>
    </citation>
    <scope>NUCLEOTIDE SEQUENCE [LARGE SCALE GENOMIC DNA]</scope>
    <source>
        <strain evidence="3 4">ATCC 34112</strain>
    </source>
</reference>
<dbReference type="Proteomes" id="UP000243217">
    <property type="component" value="Unassembled WGS sequence"/>
</dbReference>
<keyword evidence="4" id="KW-1185">Reference proteome</keyword>
<evidence type="ECO:0000313" key="3">
    <source>
        <dbReference type="EMBL" id="OQS00647.1"/>
    </source>
</evidence>
<name>A0A1V9ZRM5_9STRA</name>
<keyword evidence="1" id="KW-0472">Membrane</keyword>
<feature type="chain" id="PRO_5013229706" description="Secreted protein" evidence="2">
    <location>
        <begin position="19"/>
        <end position="261"/>
    </location>
</feature>
<sequence>MGHSQLIAFALLAASAIAMNECVVTCINAPGCNGCVPCAYSNGSQHQICRYMNSSACLKIGSICQVFTNTNHTLLPNTTSPRNETIIATIVPSITPQTRSTNDSNSSMNSTTFIIILIAVTICMLVIIGILVYRWQKLRKARQNVFSLVGIVQRPYQPAIHDTIRSPTPEIWARKYSLFASQLSKLPQDSTASYLDTTNSSDVDPWVFKERSSSYSSEIAHSQSIVMMRETATFAREDEDQFDMTGVYGRETPSNCGYMAS</sequence>
<dbReference type="EMBL" id="JNBS01001692">
    <property type="protein sequence ID" value="OQS00647.1"/>
    <property type="molecule type" value="Genomic_DNA"/>
</dbReference>
<keyword evidence="2" id="KW-0732">Signal</keyword>
<evidence type="ECO:0000313" key="4">
    <source>
        <dbReference type="Proteomes" id="UP000243217"/>
    </source>
</evidence>
<accession>A0A1V9ZRM5</accession>
<protein>
    <recommendedName>
        <fullName evidence="5">Secreted protein</fullName>
    </recommendedName>
</protein>
<keyword evidence="1" id="KW-0812">Transmembrane</keyword>
<gene>
    <name evidence="3" type="ORF">THRCLA_21668</name>
</gene>
<comment type="caution">
    <text evidence="3">The sequence shown here is derived from an EMBL/GenBank/DDBJ whole genome shotgun (WGS) entry which is preliminary data.</text>
</comment>
<dbReference type="OrthoDB" id="10579834at2759"/>